<protein>
    <submittedName>
        <fullName evidence="2">Uncharacterized protein</fullName>
    </submittedName>
</protein>
<proteinExistence type="predicted"/>
<organism evidence="2">
    <name type="scientific">metagenome</name>
    <dbReference type="NCBI Taxonomy" id="256318"/>
    <lineage>
        <taxon>unclassified sequences</taxon>
        <taxon>metagenomes</taxon>
    </lineage>
</organism>
<sequence length="116" mass="12549">MQPVHVDEAQSKARVVLAAAQLLLICTLLWLLFTGETDSTSLEVDWAFVVFAIVAPLSLAVSYWAGRRYRRRASEGESSATRLFARAVQGLTVALLVAAAITFPLAVLGELFLDVG</sequence>
<reference evidence="2" key="1">
    <citation type="submission" date="2015-08" db="EMBL/GenBank/DDBJ databases">
        <authorList>
            <person name="Babu N.S."/>
            <person name="Beckwith C.J."/>
            <person name="Beseler K.G."/>
            <person name="Brison A."/>
            <person name="Carone J.V."/>
            <person name="Caskin T.P."/>
            <person name="Diamond M."/>
            <person name="Durham M.E."/>
            <person name="Foxe J.M."/>
            <person name="Go M."/>
            <person name="Henderson B.A."/>
            <person name="Jones I.B."/>
            <person name="McGettigan J.A."/>
            <person name="Micheletti S.J."/>
            <person name="Nasrallah M.E."/>
            <person name="Ortiz D."/>
            <person name="Piller C.R."/>
            <person name="Privatt S.R."/>
            <person name="Schneider S.L."/>
            <person name="Sharp S."/>
            <person name="Smith T.C."/>
            <person name="Stanton J.D."/>
            <person name="Ullery H.E."/>
            <person name="Wilson R.J."/>
            <person name="Serrano M.G."/>
            <person name="Buck G."/>
            <person name="Lee V."/>
            <person name="Wang Y."/>
            <person name="Carvalho R."/>
            <person name="Voegtly L."/>
            <person name="Shi R."/>
            <person name="Duckworth R."/>
            <person name="Johnson A."/>
            <person name="Loviza R."/>
            <person name="Walstead R."/>
            <person name="Shah Z."/>
            <person name="Kiflezghi M."/>
            <person name="Wade K."/>
            <person name="Ball S.L."/>
            <person name="Bradley K.W."/>
            <person name="Asai D.J."/>
            <person name="Bowman C.A."/>
            <person name="Russell D.A."/>
            <person name="Pope W.H."/>
            <person name="Jacobs-Sera D."/>
            <person name="Hendrix R.W."/>
            <person name="Hatfull G.F."/>
        </authorList>
    </citation>
    <scope>NUCLEOTIDE SEQUENCE</scope>
</reference>
<evidence type="ECO:0000313" key="2">
    <source>
        <dbReference type="EMBL" id="CUR54550.1"/>
    </source>
</evidence>
<name>A0A2P2BXT1_9ZZZZ</name>
<evidence type="ECO:0000256" key="1">
    <source>
        <dbReference type="SAM" id="Phobius"/>
    </source>
</evidence>
<gene>
    <name evidence="2" type="ORF">NOCA2190007</name>
</gene>
<accession>A0A2P2BXT1</accession>
<feature type="transmembrane region" description="Helical" evidence="1">
    <location>
        <begin position="15"/>
        <end position="34"/>
    </location>
</feature>
<feature type="transmembrane region" description="Helical" evidence="1">
    <location>
        <begin position="87"/>
        <end position="108"/>
    </location>
</feature>
<dbReference type="EMBL" id="CZKA01000011">
    <property type="protein sequence ID" value="CUR54550.1"/>
    <property type="molecule type" value="Genomic_DNA"/>
</dbReference>
<feature type="transmembrane region" description="Helical" evidence="1">
    <location>
        <begin position="46"/>
        <end position="66"/>
    </location>
</feature>
<keyword evidence="1" id="KW-1133">Transmembrane helix</keyword>
<keyword evidence="1" id="KW-0812">Transmembrane</keyword>
<dbReference type="AlphaFoldDB" id="A0A2P2BXT1"/>
<keyword evidence="1" id="KW-0472">Membrane</keyword>